<dbReference type="GO" id="GO:0005524">
    <property type="term" value="F:ATP binding"/>
    <property type="evidence" value="ECO:0007669"/>
    <property type="project" value="InterPro"/>
</dbReference>
<dbReference type="PANTHER" id="PTHR44329">
    <property type="entry name" value="SERINE/THREONINE-PROTEIN KINASE TNNI3K-RELATED"/>
    <property type="match status" value="1"/>
</dbReference>
<name>A0A5S6Q9K1_TRIMR</name>
<evidence type="ECO:0000259" key="3">
    <source>
        <dbReference type="PROSITE" id="PS50011"/>
    </source>
</evidence>
<dbReference type="STRING" id="70415.A0A5S6Q9K1"/>
<evidence type="ECO:0000313" key="6">
    <source>
        <dbReference type="WBParaSite" id="TMUE_1000003991.1"/>
    </source>
</evidence>
<dbReference type="PROSITE" id="PS50081">
    <property type="entry name" value="ZF_DAG_PE_2"/>
    <property type="match status" value="1"/>
</dbReference>
<dbReference type="PROSITE" id="PS50011">
    <property type="entry name" value="PROTEIN_KINASE_DOM"/>
    <property type="match status" value="1"/>
</dbReference>
<dbReference type="Proteomes" id="UP000046395">
    <property type="component" value="Unassembled WGS sequence"/>
</dbReference>
<dbReference type="SUPFAM" id="SSF57889">
    <property type="entry name" value="Cysteine-rich domain"/>
    <property type="match status" value="1"/>
</dbReference>
<dbReference type="AlphaFoldDB" id="A0A5S6Q9K1"/>
<keyword evidence="1" id="KW-0479">Metal-binding</keyword>
<dbReference type="GO" id="GO:0004674">
    <property type="term" value="F:protein serine/threonine kinase activity"/>
    <property type="evidence" value="ECO:0007669"/>
    <property type="project" value="TreeGrafter"/>
</dbReference>
<dbReference type="SUPFAM" id="SSF56112">
    <property type="entry name" value="Protein kinase-like (PK-like)"/>
    <property type="match status" value="1"/>
</dbReference>
<dbReference type="GO" id="GO:0046872">
    <property type="term" value="F:metal ion binding"/>
    <property type="evidence" value="ECO:0007669"/>
    <property type="project" value="UniProtKB-KW"/>
</dbReference>
<protein>
    <submittedName>
        <fullName evidence="6">Protein kinase domain-containing protein</fullName>
    </submittedName>
</protein>
<keyword evidence="5" id="KW-1185">Reference proteome</keyword>
<dbReference type="InterPro" id="IPR001245">
    <property type="entry name" value="Ser-Thr/Tyr_kinase_cat_dom"/>
</dbReference>
<dbReference type="Pfam" id="PF00130">
    <property type="entry name" value="C1_1"/>
    <property type="match status" value="1"/>
</dbReference>
<keyword evidence="2" id="KW-0862">Zinc</keyword>
<evidence type="ECO:0000259" key="4">
    <source>
        <dbReference type="PROSITE" id="PS50081"/>
    </source>
</evidence>
<accession>A0A5S6Q9K1</accession>
<dbReference type="InterPro" id="IPR000719">
    <property type="entry name" value="Prot_kinase_dom"/>
</dbReference>
<evidence type="ECO:0000313" key="5">
    <source>
        <dbReference type="Proteomes" id="UP000046395"/>
    </source>
</evidence>
<reference evidence="6" key="1">
    <citation type="submission" date="2019-12" db="UniProtKB">
        <authorList>
            <consortium name="WormBaseParasite"/>
        </authorList>
    </citation>
    <scope>IDENTIFICATION</scope>
</reference>
<dbReference type="SMART" id="SM00109">
    <property type="entry name" value="C1"/>
    <property type="match status" value="1"/>
</dbReference>
<evidence type="ECO:0000256" key="1">
    <source>
        <dbReference type="ARBA" id="ARBA00022723"/>
    </source>
</evidence>
<dbReference type="Gene3D" id="3.30.60.20">
    <property type="match status" value="1"/>
</dbReference>
<sequence>MVILLCSNPRRGVLAVVNYDHRSNASYSNCKMGWMKTKGAGSKAKTDRGPSTPPSCGNCSLPFAVNCRFSKTFFSMPKRCGYCKKMTIGIGFACKNCRFRCHKRCVTSDNGDSYLKPKLCSLSRIPSGDEEMFGRLLNESEINSSDMDVFLENGLNQGKYGRLSEELAQQAASAWALPAKGLALRKGDMSPRRLLIPQEMIAPQFRQLRSNKSAAGGEPNALAQRQLHSQVFSHQLLKVKSLWEEGAQQAKGKTRSRSAQDRFDGSPNAAELACYEVFKPADQLSGDGLFHLRKREAVNSATCDDVFNSSNLISDLREWTISSKDLSFDECILDGRSNKIYRGRWHGAVMINTYKLEQTEENVARFLEEVSMLNNIRHENIVLFMGVVMEPPLLAVVTSVQNGDSLYNTLHVKGQVLSLFSKLSIARQVAQGMSYLHSRGIVLRSLTSRNIMLESKVKVSTIDFGVSLNKCSRWNKGSVRRGNLTYLSPELMKCLYVDPPDLLLSGVASKESDVYAFGTVLFELFASSYPHADLCAEQLIWLVCSGRNVLSPSLGIKLPLKSLISKCWSVAQQQRPPFSDVVQMLYQITILQSTESVSVPSKINLVGVDKNPVFAYCLSSCSAGGCATYFSLNSFNDGPHVAEIQIFHIKFVCNCLSRETERAPRFVLT</sequence>
<dbReference type="Gene3D" id="1.10.510.10">
    <property type="entry name" value="Transferase(Phosphotransferase) domain 1"/>
    <property type="match status" value="1"/>
</dbReference>
<feature type="domain" description="Phorbol-ester/DAG-type" evidence="4">
    <location>
        <begin position="66"/>
        <end position="120"/>
    </location>
</feature>
<dbReference type="WBParaSite" id="TMUE_1000003991.1">
    <property type="protein sequence ID" value="TMUE_1000003991.1"/>
    <property type="gene ID" value="WBGene00286687"/>
</dbReference>
<dbReference type="InterPro" id="IPR046349">
    <property type="entry name" value="C1-like_sf"/>
</dbReference>
<dbReference type="InterPro" id="IPR051681">
    <property type="entry name" value="Ser/Thr_Kinases-Pseudokinases"/>
</dbReference>
<dbReference type="CDD" id="cd20812">
    <property type="entry name" value="C1_KSR"/>
    <property type="match status" value="1"/>
</dbReference>
<dbReference type="InterPro" id="IPR011009">
    <property type="entry name" value="Kinase-like_dom_sf"/>
</dbReference>
<dbReference type="Gene3D" id="3.30.200.20">
    <property type="entry name" value="Phosphorylase Kinase, domain 1"/>
    <property type="match status" value="1"/>
</dbReference>
<dbReference type="Pfam" id="PF07714">
    <property type="entry name" value="PK_Tyr_Ser-Thr"/>
    <property type="match status" value="1"/>
</dbReference>
<proteinExistence type="predicted"/>
<organism evidence="5 6">
    <name type="scientific">Trichuris muris</name>
    <name type="common">Mouse whipworm</name>
    <dbReference type="NCBI Taxonomy" id="70415"/>
    <lineage>
        <taxon>Eukaryota</taxon>
        <taxon>Metazoa</taxon>
        <taxon>Ecdysozoa</taxon>
        <taxon>Nematoda</taxon>
        <taxon>Enoplea</taxon>
        <taxon>Dorylaimia</taxon>
        <taxon>Trichinellida</taxon>
        <taxon>Trichuridae</taxon>
        <taxon>Trichuris</taxon>
    </lineage>
</organism>
<dbReference type="PANTHER" id="PTHR44329:SF253">
    <property type="entry name" value="KINASE SUPPRESSOR OF RAS 2"/>
    <property type="match status" value="1"/>
</dbReference>
<feature type="domain" description="Protein kinase" evidence="3">
    <location>
        <begin position="326"/>
        <end position="590"/>
    </location>
</feature>
<evidence type="ECO:0000256" key="2">
    <source>
        <dbReference type="ARBA" id="ARBA00022833"/>
    </source>
</evidence>
<dbReference type="InterPro" id="IPR002219">
    <property type="entry name" value="PKC_DAG/PE"/>
</dbReference>